<proteinExistence type="predicted"/>
<gene>
    <name evidence="2" type="ORF">HK100_006217</name>
</gene>
<dbReference type="InterPro" id="IPR011993">
    <property type="entry name" value="PH-like_dom_sf"/>
</dbReference>
<accession>A0AAD5XF88</accession>
<dbReference type="GO" id="GO:0005525">
    <property type="term" value="F:GTP binding"/>
    <property type="evidence" value="ECO:0007669"/>
    <property type="project" value="TreeGrafter"/>
</dbReference>
<dbReference type="Gene3D" id="2.30.29.30">
    <property type="entry name" value="Pleckstrin-homology domain (PH domain)/Phosphotyrosine-binding domain (PTB)"/>
    <property type="match status" value="1"/>
</dbReference>
<dbReference type="InterPro" id="IPR052007">
    <property type="entry name" value="Bud4"/>
</dbReference>
<dbReference type="PANTHER" id="PTHR36100">
    <property type="entry name" value="BUD SITE SELECTION PROTEIN 4"/>
    <property type="match status" value="1"/>
</dbReference>
<feature type="region of interest" description="Disordered" evidence="1">
    <location>
        <begin position="1476"/>
        <end position="1497"/>
    </location>
</feature>
<evidence type="ECO:0000313" key="2">
    <source>
        <dbReference type="EMBL" id="KAJ3131572.1"/>
    </source>
</evidence>
<dbReference type="SUPFAM" id="SSF50729">
    <property type="entry name" value="PH domain-like"/>
    <property type="match status" value="1"/>
</dbReference>
<dbReference type="EMBL" id="JADGJH010000289">
    <property type="protein sequence ID" value="KAJ3131572.1"/>
    <property type="molecule type" value="Genomic_DNA"/>
</dbReference>
<dbReference type="Proteomes" id="UP001211907">
    <property type="component" value="Unassembled WGS sequence"/>
</dbReference>
<comment type="caution">
    <text evidence="2">The sequence shown here is derived from an EMBL/GenBank/DDBJ whole genome shotgun (WGS) entry which is preliminary data.</text>
</comment>
<reference evidence="2" key="1">
    <citation type="submission" date="2020-05" db="EMBL/GenBank/DDBJ databases">
        <title>Phylogenomic resolution of chytrid fungi.</title>
        <authorList>
            <person name="Stajich J.E."/>
            <person name="Amses K."/>
            <person name="Simmons R."/>
            <person name="Seto K."/>
            <person name="Myers J."/>
            <person name="Bonds A."/>
            <person name="Quandt C.A."/>
            <person name="Barry K."/>
            <person name="Liu P."/>
            <person name="Grigoriev I."/>
            <person name="Longcore J.E."/>
            <person name="James T.Y."/>
        </authorList>
    </citation>
    <scope>NUCLEOTIDE SEQUENCE</scope>
    <source>
        <strain evidence="2">JEL0513</strain>
    </source>
</reference>
<keyword evidence="3" id="KW-1185">Reference proteome</keyword>
<evidence type="ECO:0000256" key="1">
    <source>
        <dbReference type="SAM" id="MobiDB-lite"/>
    </source>
</evidence>
<evidence type="ECO:0000313" key="3">
    <source>
        <dbReference type="Proteomes" id="UP001211907"/>
    </source>
</evidence>
<feature type="compositionally biased region" description="Polar residues" evidence="1">
    <location>
        <begin position="1237"/>
        <end position="1251"/>
    </location>
</feature>
<name>A0AAD5XF88_9FUNG</name>
<sequence length="1870" mass="206109">MEQHQLLHQQQRKQNELLLQREILIGIAKSEQPEPLSAPAAVRAEISLLKMCGAVQNNPLFKRDCPTKRHSAPLLSTPPYLDNYSPSIAVQPSSSASFNYPVPEAEPPQPSMTRSYTWSGNNNRTNNSNIIPPSKFIVASTLNRISSSRSFDNNSSCLNLDLAIAASPPSISIKFNAFKLADRELRAAQIIKTRFLKSDSAVSVSPADAIQIHSPIPEEISPPIAPADSKTLLRKEINGIAGNIKEYFVPLKLQHETDESSTSLINNSNFESCSGLNTVQNAASIGNEDSILENLPKFMDDECNEVSFIFATTTTAVATTANRSTDASTAFYLTSQSPKNNIAESRRNYVQNVDNLPKIFSSNADGSILVEVISTESMIFENFDDDRNIFLRNIKCDISDNAENNSFFSHSLDIKNDRRYSKMAKQATATTNSEYKQISIENILLNVDETIAAKSTDISDVDQLDFGLSNCRNNLSTPSIVADNSCLHNSSSEILTKETRNSLIAQNCATTENDNESRFGYQKFPSINDVSDIQIKLLISGDKFTNHSALENNGDNDSRNHSFLVGDNEKLLPSIDVSDIQIHASLNDLNLNSSLIDSLTESTNKYNVNDVIHDCNAGLKSVRDFDDKSEDEKLPSIEVSDIPTKHPVVGSSISSSSFTDRPIINVEEKLSLCNSEVKIENDGIRRVLSKINISDIEIEQTCRINDNMNASSIVIENSFDVPTANAIENHGKNECSNNILIKHEVEEQTIVSFPQSVGNISGIIASSNLFMEDDSVALGNDNKLFNLDVSDIQQIEKRDDNSSSILIENFCSDEGSGEIDSNNSKISCNISELAAADSNYALHALTSNSSSLDDGGEKFSSIDISDIKIKELNDDGGSIGNLSSVAAEASTILQDSINSKALEIHNNEFMQQQSSFSTNTMVGDNLGMQRIIVDHDIKNTVAENIEIKNSSKSAWDETNNGKCEYSSSAANMFGGLQIGNFSPSLPTSDDEELDEKEEFNNGGVGNLFEDFNGGIISFNEFASAIQSKQTSNNLDFLSPIIAPRKVDKNSNEFTGNISNTSIGGEYGVDNSQSRLEEDAAVTSFDIFSAEGGSFDIGDSRSILAEAIGGSFFGGKAVDNNLPIPAIFDEDGYKPIIEAPMNHSDDEIDLNDHGSWDKKANPTNYDHDLIPPINLDFETNWFDFKSEFEPAYNVATTSKNVLFDLKIPEFMAKFIDIANKPAELKSSNSSTHDKECHQSPTVKNSRNMNSRESPLELTQFPDPIIELDKLNPITLKSIDEAEHSFFEIDSSFGDLSDILPGESEPANLSNEDIIVGVKASLDDDDEYGNYDDGVGRRLRNSGFNFWGNGSFSSVFSDGTSYENNTKKKEGNGEKKTVNWGLARFGKLQQIRVFDPEAPVKPPREAENKNGILFFRLDSVDQLNVPNNQSTYNHITIDPAVTKSTPIEFECKFKIPPKTLTQAPPQLDAILRIAPLISSNSSPNRSNNKKASKPTAPKIAQSRSIALPQIFRTSSSSSNRKAADVADDLIRTETKPSSMPLFPTPPLPLGGISTRIVLLENVRKIGEMADAQVCEHVWNVDFVGGGGAVVAMKLFIRVVGMLKGIENNETPDNFSEALYGVEINKLHNSVQMTGHMTQIGGDLNSWKRRYYELVGCNLLAYEDNKEKIPIMKLDLSLARTIRSSKIVAIISPKSERSCISSIFNINELNENERIKKNDGSYPISSSPTEYLDAENGRKIANIFEIEMKDGEIIQFSTLGETNNVDGEDCTEGLLDKWWEICDNMDSDDESSDVEENDQQLGSYQLGFLAEMEEMDNTFEDIQVQNQKKRARSAHPEVLNDSSSIVSKMWLRALTYSAVVIGDEIVPVWLKHY</sequence>
<organism evidence="2 3">
    <name type="scientific">Physocladia obscura</name>
    <dbReference type="NCBI Taxonomy" id="109957"/>
    <lineage>
        <taxon>Eukaryota</taxon>
        <taxon>Fungi</taxon>
        <taxon>Fungi incertae sedis</taxon>
        <taxon>Chytridiomycota</taxon>
        <taxon>Chytridiomycota incertae sedis</taxon>
        <taxon>Chytridiomycetes</taxon>
        <taxon>Chytridiales</taxon>
        <taxon>Chytriomycetaceae</taxon>
        <taxon>Physocladia</taxon>
    </lineage>
</organism>
<protein>
    <submittedName>
        <fullName evidence="2">Uncharacterized protein</fullName>
    </submittedName>
</protein>
<dbReference type="PANTHER" id="PTHR36100:SF1">
    <property type="entry name" value="BUD SITE SELECTION PROTEIN 4"/>
    <property type="match status" value="1"/>
</dbReference>
<feature type="region of interest" description="Disordered" evidence="1">
    <location>
        <begin position="1223"/>
        <end position="1254"/>
    </location>
</feature>